<protein>
    <submittedName>
        <fullName evidence="3">DUF5050 domain-containing protein</fullName>
    </submittedName>
</protein>
<evidence type="ECO:0000259" key="2">
    <source>
        <dbReference type="Pfam" id="PF16472"/>
    </source>
</evidence>
<evidence type="ECO:0000313" key="4">
    <source>
        <dbReference type="Proteomes" id="UP001601059"/>
    </source>
</evidence>
<organism evidence="3 4">
    <name type="scientific">Cytobacillus spartinae</name>
    <dbReference type="NCBI Taxonomy" id="3299023"/>
    <lineage>
        <taxon>Bacteria</taxon>
        <taxon>Bacillati</taxon>
        <taxon>Bacillota</taxon>
        <taxon>Bacilli</taxon>
        <taxon>Bacillales</taxon>
        <taxon>Bacillaceae</taxon>
        <taxon>Cytobacillus</taxon>
    </lineage>
</organism>
<evidence type="ECO:0000256" key="1">
    <source>
        <dbReference type="SAM" id="SignalP"/>
    </source>
</evidence>
<feature type="domain" description="Prolow-density lipoprotein receptor-related protein 1-like beta-propeller" evidence="2">
    <location>
        <begin position="126"/>
        <end position="261"/>
    </location>
</feature>
<accession>A0ABW6KDY3</accession>
<dbReference type="Pfam" id="PF16472">
    <property type="entry name" value="DUF5050"/>
    <property type="match status" value="1"/>
</dbReference>
<comment type="caution">
    <text evidence="3">The sequence shown here is derived from an EMBL/GenBank/DDBJ whole genome shotgun (WGS) entry which is preliminary data.</text>
</comment>
<gene>
    <name evidence="3" type="ORF">ACFYKX_14290</name>
</gene>
<name>A0ABW6KDY3_9BACI</name>
<keyword evidence="4" id="KW-1185">Reference proteome</keyword>
<proteinExistence type="predicted"/>
<dbReference type="Proteomes" id="UP001601059">
    <property type="component" value="Unassembled WGS sequence"/>
</dbReference>
<dbReference type="Gene3D" id="2.120.10.30">
    <property type="entry name" value="TolB, C-terminal domain"/>
    <property type="match status" value="1"/>
</dbReference>
<evidence type="ECO:0000313" key="3">
    <source>
        <dbReference type="EMBL" id="MFE8701767.1"/>
    </source>
</evidence>
<dbReference type="SUPFAM" id="SSF69304">
    <property type="entry name" value="Tricorn protease N-terminal domain"/>
    <property type="match status" value="1"/>
</dbReference>
<sequence>MKKFKIIILSFALLISLFMYSTPSSANSECAGVKVGTKIWWDGVELKPGQIGRLFVLKDTPLYKLDGDKKVTERTLKAGEKYRIYAFKPGMLSLGGGLFIDRDSRVKYETPSKAKLKLVACANPKTPTVPTENIFDYDGVVYYLNTEYAADYYIYNKATNKSSFITDSEAYIPAIQIGNWVYLLIYDEENNINLYRVTADGTKKERLTSDGISNFTSDGKYIYFLGNYFYEDVDGLFIEEDYVDIYRMDLDGKNTKQIGQIDISDTNLYANGFAYANGHFYISTNIDEVYDEEGNYYSHYKIEKVSMDGTRSVVYEQGPVESGYFDVYVKNNKIYTLFFDRSEQSELQVFNPVTEDAQWFYIENGFEVGDYTLVGNDLYYSGNSYEVDGRFVYRLSGDTMEEIYELKGDEFVIHYGKTSMIIVRNGKPVKVNY</sequence>
<dbReference type="InterPro" id="IPR032485">
    <property type="entry name" value="LRP1-like_beta_prop"/>
</dbReference>
<dbReference type="EMBL" id="JBIACK010000006">
    <property type="protein sequence ID" value="MFE8701767.1"/>
    <property type="molecule type" value="Genomic_DNA"/>
</dbReference>
<keyword evidence="1" id="KW-0732">Signal</keyword>
<feature type="chain" id="PRO_5045891269" evidence="1">
    <location>
        <begin position="27"/>
        <end position="433"/>
    </location>
</feature>
<reference evidence="3 4" key="1">
    <citation type="submission" date="2024-08" db="EMBL/GenBank/DDBJ databases">
        <title>Two novel Cytobacillus novel species.</title>
        <authorList>
            <person name="Liu G."/>
        </authorList>
    </citation>
    <scope>NUCLEOTIDE SEQUENCE [LARGE SCALE GENOMIC DNA]</scope>
    <source>
        <strain evidence="3 4">FJAT-54145</strain>
    </source>
</reference>
<dbReference type="RefSeq" id="WP_389361736.1">
    <property type="nucleotide sequence ID" value="NZ_JBIACK010000006.1"/>
</dbReference>
<feature type="signal peptide" evidence="1">
    <location>
        <begin position="1"/>
        <end position="26"/>
    </location>
</feature>
<dbReference type="InterPro" id="IPR011042">
    <property type="entry name" value="6-blade_b-propeller_TolB-like"/>
</dbReference>